<reference evidence="1 2" key="1">
    <citation type="submission" date="2006-01" db="EMBL/GenBank/DDBJ databases">
        <title>Complete sequence of Rhodopseudomonas palustris HaA2.</title>
        <authorList>
            <consortium name="US DOE Joint Genome Institute"/>
            <person name="Copeland A."/>
            <person name="Lucas S."/>
            <person name="Lapidus A."/>
            <person name="Barry K."/>
            <person name="Detter J.C."/>
            <person name="Glavina T."/>
            <person name="Hammon N."/>
            <person name="Israni S."/>
            <person name="Pitluck S."/>
            <person name="Chain P."/>
            <person name="Malfatti S."/>
            <person name="Shin M."/>
            <person name="Vergez L."/>
            <person name="Schmutz J."/>
            <person name="Larimer F."/>
            <person name="Land M."/>
            <person name="Hauser L."/>
            <person name="Pelletier D.A."/>
            <person name="Kyrpides N."/>
            <person name="Anderson I."/>
            <person name="Oda Y."/>
            <person name="Harwood C.S."/>
            <person name="Richardson P."/>
        </authorList>
    </citation>
    <scope>NUCLEOTIDE SEQUENCE [LARGE SCALE GENOMIC DNA]</scope>
    <source>
        <strain evidence="1 2">HaA2</strain>
    </source>
</reference>
<dbReference type="Pfam" id="PF09981">
    <property type="entry name" value="DUF2218"/>
    <property type="match status" value="1"/>
</dbReference>
<dbReference type="EMBL" id="CP000250">
    <property type="protein sequence ID" value="ABD09090.1"/>
    <property type="molecule type" value="Genomic_DNA"/>
</dbReference>
<keyword evidence="2" id="KW-1185">Reference proteome</keyword>
<dbReference type="Gene3D" id="3.30.310.50">
    <property type="entry name" value="Alpha-D-phosphohexomutase, C-terminal domain"/>
    <property type="match status" value="1"/>
</dbReference>
<dbReference type="OrthoDB" id="9806511at2"/>
<evidence type="ECO:0000313" key="1">
    <source>
        <dbReference type="EMBL" id="ABD09090.1"/>
    </source>
</evidence>
<protein>
    <recommendedName>
        <fullName evidence="3">DUF2218 domain-containing protein</fullName>
    </recommendedName>
</protein>
<organism evidence="1 2">
    <name type="scientific">Rhodopseudomonas palustris (strain HaA2)</name>
    <dbReference type="NCBI Taxonomy" id="316058"/>
    <lineage>
        <taxon>Bacteria</taxon>
        <taxon>Pseudomonadati</taxon>
        <taxon>Pseudomonadota</taxon>
        <taxon>Alphaproteobacteria</taxon>
        <taxon>Hyphomicrobiales</taxon>
        <taxon>Nitrobacteraceae</taxon>
        <taxon>Rhodopseudomonas</taxon>
    </lineage>
</organism>
<dbReference type="Proteomes" id="UP000008809">
    <property type="component" value="Chromosome"/>
</dbReference>
<dbReference type="STRING" id="316058.RPB_4404"/>
<dbReference type="RefSeq" id="WP_011443274.1">
    <property type="nucleotide sequence ID" value="NC_007778.1"/>
</dbReference>
<gene>
    <name evidence="1" type="ordered locus">RPB_4404</name>
</gene>
<proteinExistence type="predicted"/>
<evidence type="ECO:0008006" key="3">
    <source>
        <dbReference type="Google" id="ProtNLM"/>
    </source>
</evidence>
<dbReference type="eggNOG" id="COG3553">
    <property type="taxonomic scope" value="Bacteria"/>
</dbReference>
<dbReference type="HOGENOM" id="CLU_127482_1_1_5"/>
<evidence type="ECO:0000313" key="2">
    <source>
        <dbReference type="Proteomes" id="UP000008809"/>
    </source>
</evidence>
<dbReference type="PIRSF" id="PIRSF028291">
    <property type="entry name" value="UCP028291"/>
    <property type="match status" value="1"/>
</dbReference>
<accession>Q2IRS0</accession>
<dbReference type="KEGG" id="rpb:RPB_4404"/>
<dbReference type="InterPro" id="IPR014543">
    <property type="entry name" value="UCP028291"/>
</dbReference>
<sequence>MNLQSDDITHTSRGTVNTAHASRYLQQLCKHWSHKFETEFDSVRGRIALPLGETRLTAEPESLVIDLTAADATGLATLQKVVVDHIERFAFRETLHFDWK</sequence>
<name>Q2IRS0_RHOP2</name>
<dbReference type="AlphaFoldDB" id="Q2IRS0"/>